<reference evidence="1 2" key="1">
    <citation type="submission" date="2020-08" db="EMBL/GenBank/DDBJ databases">
        <title>Bridging the membrane lipid divide: bacteria of the FCB group superphylum have the potential to synthesize archaeal ether lipids.</title>
        <authorList>
            <person name="Villanueva L."/>
            <person name="Von Meijenfeldt F.A.B."/>
            <person name="Westbye A.B."/>
            <person name="Yadav S."/>
            <person name="Hopmans E.C."/>
            <person name="Dutilh B.E."/>
            <person name="Sinninghe Damste J.S."/>
        </authorList>
    </citation>
    <scope>NUCLEOTIDE SEQUENCE [LARGE SCALE GENOMIC DNA]</scope>
    <source>
        <strain evidence="1">NIOZ-UU17</strain>
    </source>
</reference>
<evidence type="ECO:0000313" key="1">
    <source>
        <dbReference type="EMBL" id="MBC8434457.1"/>
    </source>
</evidence>
<dbReference type="Gene3D" id="3.40.50.2000">
    <property type="entry name" value="Glycogen Phosphorylase B"/>
    <property type="match status" value="2"/>
</dbReference>
<dbReference type="AlphaFoldDB" id="A0A8J6P8C6"/>
<dbReference type="Pfam" id="PF13692">
    <property type="entry name" value="Glyco_trans_1_4"/>
    <property type="match status" value="1"/>
</dbReference>
<comment type="caution">
    <text evidence="1">The sequence shown here is derived from an EMBL/GenBank/DDBJ whole genome shotgun (WGS) entry which is preliminary data.</text>
</comment>
<organism evidence="1 2">
    <name type="scientific">Candidatus Desulfatibia vada</name>
    <dbReference type="NCBI Taxonomy" id="2841696"/>
    <lineage>
        <taxon>Bacteria</taxon>
        <taxon>Pseudomonadati</taxon>
        <taxon>Thermodesulfobacteriota</taxon>
        <taxon>Desulfobacteria</taxon>
        <taxon>Desulfobacterales</taxon>
        <taxon>Desulfobacterales incertae sedis</taxon>
        <taxon>Candidatus Desulfatibia</taxon>
    </lineage>
</organism>
<feature type="non-terminal residue" evidence="1">
    <location>
        <position position="1"/>
    </location>
</feature>
<protein>
    <submittedName>
        <fullName evidence="1">Glycosyltransferase</fullName>
    </submittedName>
</protein>
<dbReference type="Proteomes" id="UP000605201">
    <property type="component" value="Unassembled WGS sequence"/>
</dbReference>
<dbReference type="EMBL" id="JACNIG010000446">
    <property type="protein sequence ID" value="MBC8434457.1"/>
    <property type="molecule type" value="Genomic_DNA"/>
</dbReference>
<name>A0A8J6P8C6_9BACT</name>
<dbReference type="PANTHER" id="PTHR45825:SF11">
    <property type="entry name" value="ALPHA AMYLASE DOMAIN-CONTAINING PROTEIN"/>
    <property type="match status" value="1"/>
</dbReference>
<proteinExistence type="predicted"/>
<evidence type="ECO:0000313" key="2">
    <source>
        <dbReference type="Proteomes" id="UP000605201"/>
    </source>
</evidence>
<dbReference type="PANTHER" id="PTHR45825">
    <property type="entry name" value="GRANULE-BOUND STARCH SYNTHASE 1, CHLOROPLASTIC/AMYLOPLASTIC"/>
    <property type="match status" value="1"/>
</dbReference>
<dbReference type="SUPFAM" id="SSF53756">
    <property type="entry name" value="UDP-Glycosyltransferase/glycogen phosphorylase"/>
    <property type="match status" value="1"/>
</dbReference>
<gene>
    <name evidence="1" type="ORF">H8D96_21320</name>
</gene>
<accession>A0A8J6P8C6</accession>
<sequence>LGFPAFLSCGTMDKTLYVVGKKNNKRFLQKTLGLIQDTRAPIFFWPSRLDPVQKGCQLLTEILYKIVSRYRDQNLEIIFVADGEFQRHFKDIVRFHNLSHRVAICDFNEELARLAYGGSDFVLMPSSFEPCGLPQMIGAIYGSLPVAHDTGGIHDTITHLDVSKNTGNGFLFKTFDPGGLSWAVDQAMQFYRLSMKAKQRQIERIMIQSASQFNHRVTAKHYIDLYEKMLQRPLIIPEKTEARRMHKIPGNKVPYRQKFKTKIAA</sequence>